<dbReference type="SUPFAM" id="SSF50156">
    <property type="entry name" value="PDZ domain-like"/>
    <property type="match status" value="1"/>
</dbReference>
<dbReference type="FunFam" id="2.30.42.10:FF:000063">
    <property type="entry name" value="Peptidase, S41 family"/>
    <property type="match status" value="1"/>
</dbReference>
<dbReference type="EMBL" id="CZRL01000094">
    <property type="protein sequence ID" value="CUS53115.1"/>
    <property type="molecule type" value="Genomic_DNA"/>
</dbReference>
<dbReference type="SMART" id="SM00228">
    <property type="entry name" value="PDZ"/>
    <property type="match status" value="1"/>
</dbReference>
<dbReference type="CDD" id="cd07560">
    <property type="entry name" value="Peptidase_S41_CPP"/>
    <property type="match status" value="1"/>
</dbReference>
<dbReference type="Gene3D" id="3.30.750.44">
    <property type="match status" value="1"/>
</dbReference>
<keyword evidence="2 7" id="KW-0645">Protease</keyword>
<organism evidence="7">
    <name type="scientific">hydrothermal vent metagenome</name>
    <dbReference type="NCBI Taxonomy" id="652676"/>
    <lineage>
        <taxon>unclassified sequences</taxon>
        <taxon>metagenomes</taxon>
        <taxon>ecological metagenomes</taxon>
    </lineage>
</organism>
<dbReference type="Gene3D" id="3.90.226.10">
    <property type="entry name" value="2-enoyl-CoA Hydratase, Chain A, domain 1"/>
    <property type="match status" value="1"/>
</dbReference>
<dbReference type="EC" id="3.4.21.102" evidence="7"/>
<dbReference type="PROSITE" id="PS50106">
    <property type="entry name" value="PDZ"/>
    <property type="match status" value="1"/>
</dbReference>
<dbReference type="PANTHER" id="PTHR32060">
    <property type="entry name" value="TAIL-SPECIFIC PROTEASE"/>
    <property type="match status" value="1"/>
</dbReference>
<comment type="similarity">
    <text evidence="1">Belongs to the peptidase S41A family.</text>
</comment>
<feature type="region of interest" description="Disordered" evidence="5">
    <location>
        <begin position="360"/>
        <end position="380"/>
    </location>
</feature>
<dbReference type="Pfam" id="PF03572">
    <property type="entry name" value="Peptidase_S41"/>
    <property type="match status" value="1"/>
</dbReference>
<dbReference type="GO" id="GO:0006508">
    <property type="term" value="P:proteolysis"/>
    <property type="evidence" value="ECO:0007669"/>
    <property type="project" value="UniProtKB-KW"/>
</dbReference>
<dbReference type="GO" id="GO:0007165">
    <property type="term" value="P:signal transduction"/>
    <property type="evidence" value="ECO:0007669"/>
    <property type="project" value="TreeGrafter"/>
</dbReference>
<dbReference type="Pfam" id="PF13180">
    <property type="entry name" value="PDZ_2"/>
    <property type="match status" value="1"/>
</dbReference>
<proteinExistence type="inferred from homology"/>
<sequence length="435" mass="46802">MIVLCRALKRLLIGLAAAFCLGPLWVAHAGQAENAVQLPIEDLKIFAEIFGKIKSDYVEDIDDSQLLNNAIKGMLDGLDPHTVYLDPDSFREMNIDTHGEFGGLGLEVTMENGVIRIVAPIDDTPAHKAGLKSGDLIISMDGVQVKGLSLGESVSLMRGKPGSEIVLTIVRKDRPEPFEVTLKRAIIQLESVRAELLETGFGYVRVIQFQIGTATSLRQQLARLAREAGTALKGLVLDLRDNPGGVLDGAIQVSDTFLRDGLIVSTRGRAEDSEVTFSASPKDYLNDAPLVVLVNGGSASASEIVAGALQDHGRALILGTTTFGKGSVQTILPMLNGAALKLTTARYYTPNDRSIQATGITPDVVSQPAESSQTLDRDASRLRESDLAGHLENELEKDQNATVDTKTDPLLFSDLQVREALNILKGMVIARQQSL</sequence>
<dbReference type="NCBIfam" id="TIGR00225">
    <property type="entry name" value="prc"/>
    <property type="match status" value="1"/>
</dbReference>
<evidence type="ECO:0000256" key="5">
    <source>
        <dbReference type="SAM" id="MobiDB-lite"/>
    </source>
</evidence>
<dbReference type="InterPro" id="IPR004447">
    <property type="entry name" value="Peptidase_S41A"/>
</dbReference>
<protein>
    <submittedName>
        <fullName evidence="7">Carboxyl-terminal protease</fullName>
        <ecNumber evidence="7">3.4.21.102</ecNumber>
    </submittedName>
</protein>
<dbReference type="GO" id="GO:0004252">
    <property type="term" value="F:serine-type endopeptidase activity"/>
    <property type="evidence" value="ECO:0007669"/>
    <property type="project" value="UniProtKB-EC"/>
</dbReference>
<keyword evidence="4" id="KW-0720">Serine protease</keyword>
<dbReference type="AlphaFoldDB" id="A0A161K6F1"/>
<dbReference type="Pfam" id="PF22694">
    <property type="entry name" value="CtpB_N-like"/>
    <property type="match status" value="1"/>
</dbReference>
<evidence type="ECO:0000256" key="3">
    <source>
        <dbReference type="ARBA" id="ARBA00022801"/>
    </source>
</evidence>
<name>A0A161K6F1_9ZZZZ</name>
<dbReference type="CDD" id="cd06782">
    <property type="entry name" value="cpPDZ_CPP-like"/>
    <property type="match status" value="1"/>
</dbReference>
<dbReference type="InterPro" id="IPR001478">
    <property type="entry name" value="PDZ"/>
</dbReference>
<keyword evidence="3 7" id="KW-0378">Hydrolase</keyword>
<dbReference type="InterPro" id="IPR029045">
    <property type="entry name" value="ClpP/crotonase-like_dom_sf"/>
</dbReference>
<feature type="domain" description="PDZ" evidence="6">
    <location>
        <begin position="92"/>
        <end position="158"/>
    </location>
</feature>
<evidence type="ECO:0000256" key="1">
    <source>
        <dbReference type="ARBA" id="ARBA00009179"/>
    </source>
</evidence>
<dbReference type="Gene3D" id="2.30.42.10">
    <property type="match status" value="1"/>
</dbReference>
<dbReference type="GO" id="GO:0030288">
    <property type="term" value="C:outer membrane-bounded periplasmic space"/>
    <property type="evidence" value="ECO:0007669"/>
    <property type="project" value="TreeGrafter"/>
</dbReference>
<evidence type="ECO:0000259" key="6">
    <source>
        <dbReference type="PROSITE" id="PS50106"/>
    </source>
</evidence>
<evidence type="ECO:0000313" key="7">
    <source>
        <dbReference type="EMBL" id="CUS53115.1"/>
    </source>
</evidence>
<dbReference type="InterPro" id="IPR005151">
    <property type="entry name" value="Tail-specific_protease"/>
</dbReference>
<reference evidence="7" key="1">
    <citation type="submission" date="2015-10" db="EMBL/GenBank/DDBJ databases">
        <authorList>
            <person name="Gilbert D.G."/>
        </authorList>
    </citation>
    <scope>NUCLEOTIDE SEQUENCE</scope>
</reference>
<gene>
    <name evidence="7" type="ORF">MGWOODY_XGa2758</name>
</gene>
<accession>A0A161K6F1</accession>
<dbReference type="SMART" id="SM00245">
    <property type="entry name" value="TSPc"/>
    <property type="match status" value="1"/>
</dbReference>
<dbReference type="InterPro" id="IPR055210">
    <property type="entry name" value="CtpA/B_N"/>
</dbReference>
<evidence type="ECO:0000256" key="2">
    <source>
        <dbReference type="ARBA" id="ARBA00022670"/>
    </source>
</evidence>
<dbReference type="FunFam" id="3.90.226.10:FF:000029">
    <property type="entry name" value="Peptidase, S41 family"/>
    <property type="match status" value="1"/>
</dbReference>
<dbReference type="InterPro" id="IPR036034">
    <property type="entry name" value="PDZ_sf"/>
</dbReference>
<evidence type="ECO:0000256" key="4">
    <source>
        <dbReference type="ARBA" id="ARBA00022825"/>
    </source>
</evidence>
<dbReference type="PANTHER" id="PTHR32060:SF30">
    <property type="entry name" value="CARBOXY-TERMINAL PROCESSING PROTEASE CTPA"/>
    <property type="match status" value="1"/>
</dbReference>
<dbReference type="SUPFAM" id="SSF52096">
    <property type="entry name" value="ClpP/crotonase"/>
    <property type="match status" value="1"/>
</dbReference>